<dbReference type="InterPro" id="IPR021858">
    <property type="entry name" value="Fun_TF"/>
</dbReference>
<evidence type="ECO:0000313" key="4">
    <source>
        <dbReference type="EMBL" id="KAJ4155810.1"/>
    </source>
</evidence>
<proteinExistence type="predicted"/>
<dbReference type="GO" id="GO:0045944">
    <property type="term" value="P:positive regulation of transcription by RNA polymerase II"/>
    <property type="evidence" value="ECO:0007669"/>
    <property type="project" value="TreeGrafter"/>
</dbReference>
<gene>
    <name evidence="4" type="ORF">LMH87_001039</name>
</gene>
<dbReference type="Proteomes" id="UP001144673">
    <property type="component" value="Chromosome 6"/>
</dbReference>
<organism evidence="4 5">
    <name type="scientific">Akanthomyces muscarius</name>
    <name type="common">Entomopathogenic fungus</name>
    <name type="synonym">Lecanicillium muscarium</name>
    <dbReference type="NCBI Taxonomy" id="2231603"/>
    <lineage>
        <taxon>Eukaryota</taxon>
        <taxon>Fungi</taxon>
        <taxon>Dikarya</taxon>
        <taxon>Ascomycota</taxon>
        <taxon>Pezizomycotina</taxon>
        <taxon>Sordariomycetes</taxon>
        <taxon>Hypocreomycetidae</taxon>
        <taxon>Hypocreales</taxon>
        <taxon>Cordycipitaceae</taxon>
        <taxon>Akanthomyces</taxon>
    </lineage>
</organism>
<reference evidence="4" key="1">
    <citation type="journal article" date="2023" name="Access Microbiol">
        <title>De-novo genome assembly for Akanthomyces muscarius, a biocontrol agent of insect agricultural pests.</title>
        <authorList>
            <person name="Erdos Z."/>
            <person name="Studholme D.J."/>
            <person name="Raymond B."/>
            <person name="Sharma M."/>
        </authorList>
    </citation>
    <scope>NUCLEOTIDE SEQUENCE</scope>
    <source>
        <strain evidence="4">Ve6</strain>
    </source>
</reference>
<dbReference type="SMART" id="SM00066">
    <property type="entry name" value="GAL4"/>
    <property type="match status" value="1"/>
</dbReference>
<dbReference type="Pfam" id="PF11951">
    <property type="entry name" value="Fungal_trans_2"/>
    <property type="match status" value="1"/>
</dbReference>
<comment type="subcellular location">
    <subcellularLocation>
        <location evidence="1">Nucleus</location>
    </subcellularLocation>
</comment>
<dbReference type="InterPro" id="IPR036864">
    <property type="entry name" value="Zn2-C6_fun-type_DNA-bd_sf"/>
</dbReference>
<keyword evidence="5" id="KW-1185">Reference proteome</keyword>
<dbReference type="PANTHER" id="PTHR37534">
    <property type="entry name" value="TRANSCRIPTIONAL ACTIVATOR PROTEIN UGA3"/>
    <property type="match status" value="1"/>
</dbReference>
<sequence>MHRKSGAPVVCITVRHVTDLALPVKLVHSETYRLRRPSETVFRFRRDFTSAPWMQVLGRSPTNMQTSIEQTLSRLKNRASTVDVINGQYTARLFISSFLEPGLVTLAACRLEELGARRRALIRQPSMPVQAPIDDLDIASQRQKRWTPRVRTGCYTCRTRRIKCDEAQPTCKRCRIRGLKCDYPLRPQHRPQEKLSLSVPQPPEWAFAEALRYYLTVILQPRTGETPKVPTPEEHMKNYRPDMHISRQESIPSFVMLVINTHITHISQANSVRKVPGSWPAINHLWRLFFNYMAKAIQHLNRCIATDFPPRYNLFRIVDLLSIELDMIDSTFWQAHCRGFLALVEVYGGVDAVIKSANNPSPVLALQFVFMHGLINNTASPVNDQISEFDNFKEADILRIYCDMYFRVFPCPSFLFLAIVRITRLRVLAATLGSESLELLSVAKHISDEVYEFMPDRWTETYKLPFDPKIYTFARVFKATTILYALLSLPQNQAQPFCRAEFANGRDPRLHYRDVLATAITKASTVQFGMAGMCWPLAVLGVSLYDGPPEEQAGVIGWLKDMEKLPTVASGPVTLQQMLPEFWASGKRGWEDCFYKLSQVAA</sequence>
<accession>A0A9W8UPF5</accession>
<dbReference type="SUPFAM" id="SSF57701">
    <property type="entry name" value="Zn2/Cys6 DNA-binding domain"/>
    <property type="match status" value="1"/>
</dbReference>
<evidence type="ECO:0000256" key="2">
    <source>
        <dbReference type="ARBA" id="ARBA00023242"/>
    </source>
</evidence>
<keyword evidence="2" id="KW-0539">Nucleus</keyword>
<comment type="caution">
    <text evidence="4">The sequence shown here is derived from an EMBL/GenBank/DDBJ whole genome shotgun (WGS) entry which is preliminary data.</text>
</comment>
<dbReference type="EMBL" id="JAJHUN010000007">
    <property type="protein sequence ID" value="KAJ4155810.1"/>
    <property type="molecule type" value="Genomic_DNA"/>
</dbReference>
<dbReference type="CDD" id="cd00067">
    <property type="entry name" value="GAL4"/>
    <property type="match status" value="1"/>
</dbReference>
<dbReference type="GO" id="GO:0005634">
    <property type="term" value="C:nucleus"/>
    <property type="evidence" value="ECO:0007669"/>
    <property type="project" value="UniProtKB-SubCell"/>
</dbReference>
<dbReference type="PROSITE" id="PS00463">
    <property type="entry name" value="ZN2_CY6_FUNGAL_1"/>
    <property type="match status" value="1"/>
</dbReference>
<dbReference type="GO" id="GO:0008270">
    <property type="term" value="F:zinc ion binding"/>
    <property type="evidence" value="ECO:0007669"/>
    <property type="project" value="InterPro"/>
</dbReference>
<protein>
    <recommendedName>
        <fullName evidence="3">Zn(2)-C6 fungal-type domain-containing protein</fullName>
    </recommendedName>
</protein>
<dbReference type="PROSITE" id="PS50048">
    <property type="entry name" value="ZN2_CY6_FUNGAL_2"/>
    <property type="match status" value="1"/>
</dbReference>
<dbReference type="PANTHER" id="PTHR37534:SF51">
    <property type="entry name" value="ACRIFLAVINE SENSITIVITY CONTROL PROTEIN ACR-2"/>
    <property type="match status" value="1"/>
</dbReference>
<dbReference type="GO" id="GO:0000976">
    <property type="term" value="F:transcription cis-regulatory region binding"/>
    <property type="evidence" value="ECO:0007669"/>
    <property type="project" value="TreeGrafter"/>
</dbReference>
<dbReference type="KEGG" id="amus:LMH87_001039"/>
<dbReference type="RefSeq" id="XP_056055934.1">
    <property type="nucleotide sequence ID" value="XM_056199049.1"/>
</dbReference>
<dbReference type="AlphaFoldDB" id="A0A9W8UPF5"/>
<evidence type="ECO:0000259" key="3">
    <source>
        <dbReference type="PROSITE" id="PS50048"/>
    </source>
</evidence>
<dbReference type="InterPro" id="IPR001138">
    <property type="entry name" value="Zn2Cys6_DnaBD"/>
</dbReference>
<evidence type="ECO:0000313" key="5">
    <source>
        <dbReference type="Proteomes" id="UP001144673"/>
    </source>
</evidence>
<dbReference type="GO" id="GO:0000981">
    <property type="term" value="F:DNA-binding transcription factor activity, RNA polymerase II-specific"/>
    <property type="evidence" value="ECO:0007669"/>
    <property type="project" value="InterPro"/>
</dbReference>
<feature type="domain" description="Zn(2)-C6 fungal-type" evidence="3">
    <location>
        <begin position="153"/>
        <end position="183"/>
    </location>
</feature>
<dbReference type="GeneID" id="80888198"/>
<dbReference type="Pfam" id="PF00172">
    <property type="entry name" value="Zn_clus"/>
    <property type="match status" value="1"/>
</dbReference>
<evidence type="ECO:0000256" key="1">
    <source>
        <dbReference type="ARBA" id="ARBA00004123"/>
    </source>
</evidence>
<name>A0A9W8UPF5_AKAMU</name>
<dbReference type="Gene3D" id="4.10.240.10">
    <property type="entry name" value="Zn(2)-C6 fungal-type DNA-binding domain"/>
    <property type="match status" value="1"/>
</dbReference>